<gene>
    <name evidence="1" type="ORF">KC729_10375</name>
</gene>
<organism evidence="1 2">
    <name type="scientific">Eiseniibacteriota bacterium</name>
    <dbReference type="NCBI Taxonomy" id="2212470"/>
    <lineage>
        <taxon>Bacteria</taxon>
        <taxon>Candidatus Eiseniibacteriota</taxon>
    </lineage>
</organism>
<protein>
    <submittedName>
        <fullName evidence="1">Uncharacterized protein</fullName>
    </submittedName>
</protein>
<dbReference type="EMBL" id="JAGQHR010000295">
    <property type="protein sequence ID" value="MCA9728078.1"/>
    <property type="molecule type" value="Genomic_DNA"/>
</dbReference>
<dbReference type="AlphaFoldDB" id="A0A956LZI0"/>
<proteinExistence type="predicted"/>
<reference evidence="1" key="2">
    <citation type="journal article" date="2021" name="Microbiome">
        <title>Successional dynamics and alternative stable states in a saline activated sludge microbial community over 9 years.</title>
        <authorList>
            <person name="Wang Y."/>
            <person name="Ye J."/>
            <person name="Ju F."/>
            <person name="Liu L."/>
            <person name="Boyd J.A."/>
            <person name="Deng Y."/>
            <person name="Parks D.H."/>
            <person name="Jiang X."/>
            <person name="Yin X."/>
            <person name="Woodcroft B.J."/>
            <person name="Tyson G.W."/>
            <person name="Hugenholtz P."/>
            <person name="Polz M.F."/>
            <person name="Zhang T."/>
        </authorList>
    </citation>
    <scope>NUCLEOTIDE SEQUENCE</scope>
    <source>
        <strain evidence="1">HKST-UBA01</strain>
    </source>
</reference>
<sequence length="171" mass="18408">MVSTSSRMVPQKRIVSTTVPSQPTAAALPLRRSLITTGLAFMIAVAGCSSKTEEAKWSGDAKDLVTLATQIPLYPGARAEDAMGSDLYGDTKDAHMKGMAVWFTTEGTFDEIASWYDERLAGAGVEELDDGALQYTVSPEGGLPGETIGVVVEEDGRFRVFERLKANRSRT</sequence>
<dbReference type="Proteomes" id="UP000697710">
    <property type="component" value="Unassembled WGS sequence"/>
</dbReference>
<evidence type="ECO:0000313" key="2">
    <source>
        <dbReference type="Proteomes" id="UP000697710"/>
    </source>
</evidence>
<comment type="caution">
    <text evidence="1">The sequence shown here is derived from an EMBL/GenBank/DDBJ whole genome shotgun (WGS) entry which is preliminary data.</text>
</comment>
<accession>A0A956LZI0</accession>
<reference evidence="1" key="1">
    <citation type="submission" date="2020-04" db="EMBL/GenBank/DDBJ databases">
        <authorList>
            <person name="Zhang T."/>
        </authorList>
    </citation>
    <scope>NUCLEOTIDE SEQUENCE</scope>
    <source>
        <strain evidence="1">HKST-UBA01</strain>
    </source>
</reference>
<name>A0A956LZI0_UNCEI</name>
<evidence type="ECO:0000313" key="1">
    <source>
        <dbReference type="EMBL" id="MCA9728078.1"/>
    </source>
</evidence>